<dbReference type="STRING" id="283909.R7TR97"/>
<accession>R7TR97</accession>
<evidence type="ECO:0000313" key="2">
    <source>
        <dbReference type="EnsemblMetazoa" id="CapteP106546"/>
    </source>
</evidence>
<protein>
    <recommendedName>
        <fullName evidence="4">Reverse transcriptase domain-containing protein</fullName>
    </recommendedName>
</protein>
<name>R7TR97_CAPTE</name>
<evidence type="ECO:0008006" key="4">
    <source>
        <dbReference type="Google" id="ProtNLM"/>
    </source>
</evidence>
<feature type="non-terminal residue" evidence="1">
    <location>
        <position position="1"/>
    </location>
</feature>
<proteinExistence type="predicted"/>
<dbReference type="SUPFAM" id="SSF56672">
    <property type="entry name" value="DNA/RNA polymerases"/>
    <property type="match status" value="1"/>
</dbReference>
<dbReference type="InterPro" id="IPR043128">
    <property type="entry name" value="Rev_trsase/Diguanyl_cyclase"/>
</dbReference>
<dbReference type="EMBL" id="AMQN01011514">
    <property type="status" value="NOT_ANNOTATED_CDS"/>
    <property type="molecule type" value="Genomic_DNA"/>
</dbReference>
<reference evidence="3" key="1">
    <citation type="submission" date="2012-12" db="EMBL/GenBank/DDBJ databases">
        <authorList>
            <person name="Hellsten U."/>
            <person name="Grimwood J."/>
            <person name="Chapman J.A."/>
            <person name="Shapiro H."/>
            <person name="Aerts A."/>
            <person name="Otillar R.P."/>
            <person name="Terry A.Y."/>
            <person name="Boore J.L."/>
            <person name="Simakov O."/>
            <person name="Marletaz F."/>
            <person name="Cho S.-J."/>
            <person name="Edsinger-Gonzales E."/>
            <person name="Havlak P."/>
            <person name="Kuo D.-H."/>
            <person name="Larsson T."/>
            <person name="Lv J."/>
            <person name="Arendt D."/>
            <person name="Savage R."/>
            <person name="Osoegawa K."/>
            <person name="de Jong P."/>
            <person name="Lindberg D.R."/>
            <person name="Seaver E.C."/>
            <person name="Weisblat D.A."/>
            <person name="Putnam N.H."/>
            <person name="Grigoriev I.V."/>
            <person name="Rokhsar D.S."/>
        </authorList>
    </citation>
    <scope>NUCLEOTIDE SEQUENCE</scope>
    <source>
        <strain evidence="3">I ESC-2004</strain>
    </source>
</reference>
<keyword evidence="3" id="KW-1185">Reference proteome</keyword>
<dbReference type="EMBL" id="KB308911">
    <property type="protein sequence ID" value="ELT96102.1"/>
    <property type="molecule type" value="Genomic_DNA"/>
</dbReference>
<dbReference type="HOGENOM" id="CLU_2747319_0_0_1"/>
<reference evidence="2" key="3">
    <citation type="submission" date="2015-06" db="UniProtKB">
        <authorList>
            <consortium name="EnsemblMetazoa"/>
        </authorList>
    </citation>
    <scope>IDENTIFICATION</scope>
</reference>
<evidence type="ECO:0000313" key="1">
    <source>
        <dbReference type="EMBL" id="ELT96102.1"/>
    </source>
</evidence>
<dbReference type="AlphaFoldDB" id="R7TR97"/>
<feature type="non-terminal residue" evidence="1">
    <location>
        <position position="71"/>
    </location>
</feature>
<dbReference type="InterPro" id="IPR043502">
    <property type="entry name" value="DNA/RNA_pol_sf"/>
</dbReference>
<dbReference type="EnsemblMetazoa" id="CapteT106546">
    <property type="protein sequence ID" value="CapteP106546"/>
    <property type="gene ID" value="CapteG106546"/>
</dbReference>
<evidence type="ECO:0000313" key="3">
    <source>
        <dbReference type="Proteomes" id="UP000014760"/>
    </source>
</evidence>
<dbReference type="Proteomes" id="UP000014760">
    <property type="component" value="Unassembled WGS sequence"/>
</dbReference>
<sequence>ESDLQLKPSKCHFGLSQINLLRHFVSAVGIKPLSNRVEAIKTLGLLRLHLTSVWSFLGMAGYYRQFIPGFA</sequence>
<reference evidence="1 3" key="2">
    <citation type="journal article" date="2013" name="Nature">
        <title>Insights into bilaterian evolution from three spiralian genomes.</title>
        <authorList>
            <person name="Simakov O."/>
            <person name="Marletaz F."/>
            <person name="Cho S.J."/>
            <person name="Edsinger-Gonzales E."/>
            <person name="Havlak P."/>
            <person name="Hellsten U."/>
            <person name="Kuo D.H."/>
            <person name="Larsson T."/>
            <person name="Lv J."/>
            <person name="Arendt D."/>
            <person name="Savage R."/>
            <person name="Osoegawa K."/>
            <person name="de Jong P."/>
            <person name="Grimwood J."/>
            <person name="Chapman J.A."/>
            <person name="Shapiro H."/>
            <person name="Aerts A."/>
            <person name="Otillar R.P."/>
            <person name="Terry A.Y."/>
            <person name="Boore J.L."/>
            <person name="Grigoriev I.V."/>
            <person name="Lindberg D.R."/>
            <person name="Seaver E.C."/>
            <person name="Weisblat D.A."/>
            <person name="Putnam N.H."/>
            <person name="Rokhsar D.S."/>
        </authorList>
    </citation>
    <scope>NUCLEOTIDE SEQUENCE</scope>
    <source>
        <strain evidence="1 3">I ESC-2004</strain>
    </source>
</reference>
<gene>
    <name evidence="1" type="ORF">CAPTEDRAFT_106546</name>
</gene>
<dbReference type="OrthoDB" id="116078at2759"/>
<dbReference type="Gene3D" id="3.30.70.270">
    <property type="match status" value="2"/>
</dbReference>
<organism evidence="1">
    <name type="scientific">Capitella teleta</name>
    <name type="common">Polychaete worm</name>
    <dbReference type="NCBI Taxonomy" id="283909"/>
    <lineage>
        <taxon>Eukaryota</taxon>
        <taxon>Metazoa</taxon>
        <taxon>Spiralia</taxon>
        <taxon>Lophotrochozoa</taxon>
        <taxon>Annelida</taxon>
        <taxon>Polychaeta</taxon>
        <taxon>Sedentaria</taxon>
        <taxon>Scolecida</taxon>
        <taxon>Capitellidae</taxon>
        <taxon>Capitella</taxon>
    </lineage>
</organism>